<dbReference type="InterPro" id="IPR013762">
    <property type="entry name" value="Integrase-like_cat_sf"/>
</dbReference>
<feature type="non-terminal residue" evidence="5">
    <location>
        <position position="90"/>
    </location>
</feature>
<reference evidence="5 6" key="1">
    <citation type="submission" date="2019-11" db="EMBL/GenBank/DDBJ databases">
        <title>Growth characteristics of pneumococcus vary with the chemical composition of the capsule and with environmental conditions.</title>
        <authorList>
            <person name="Tothpal A."/>
            <person name="Desobry K."/>
            <person name="Joshi S."/>
            <person name="Wyllie A.L."/>
            <person name="Weinberger D.M."/>
        </authorList>
    </citation>
    <scope>NUCLEOTIDE SEQUENCE [LARGE SCALE GENOMIC DNA]</scope>
    <source>
        <strain evidence="6">pnumococcus35B</strain>
    </source>
</reference>
<dbReference type="RefSeq" id="WP_162481194.1">
    <property type="nucleotide sequence ID" value="NZ_WNHX01000844.1"/>
</dbReference>
<dbReference type="Proteomes" id="UP000469505">
    <property type="component" value="Unassembled WGS sequence"/>
</dbReference>
<dbReference type="PANTHER" id="PTHR30349:SF41">
    <property type="entry name" value="INTEGRASE_RECOMBINASE PROTEIN MJ0367-RELATED"/>
    <property type="match status" value="1"/>
</dbReference>
<evidence type="ECO:0000256" key="3">
    <source>
        <dbReference type="ARBA" id="ARBA00023172"/>
    </source>
</evidence>
<accession>A0A6I3U8L1</accession>
<dbReference type="SUPFAM" id="SSF56349">
    <property type="entry name" value="DNA breaking-rejoining enzymes"/>
    <property type="match status" value="1"/>
</dbReference>
<keyword evidence="2" id="KW-0238">DNA-binding</keyword>
<gene>
    <name evidence="5" type="ORF">GM543_13905</name>
</gene>
<evidence type="ECO:0000259" key="4">
    <source>
        <dbReference type="PROSITE" id="PS51898"/>
    </source>
</evidence>
<dbReference type="GO" id="GO:0006310">
    <property type="term" value="P:DNA recombination"/>
    <property type="evidence" value="ECO:0007669"/>
    <property type="project" value="UniProtKB-KW"/>
</dbReference>
<dbReference type="Pfam" id="PF00589">
    <property type="entry name" value="Phage_integrase"/>
    <property type="match status" value="1"/>
</dbReference>
<dbReference type="Gene3D" id="1.10.443.10">
    <property type="entry name" value="Intergrase catalytic core"/>
    <property type="match status" value="1"/>
</dbReference>
<name>A0A6I3U8L1_STREE</name>
<dbReference type="PROSITE" id="PS51898">
    <property type="entry name" value="TYR_RECOMBINASE"/>
    <property type="match status" value="1"/>
</dbReference>
<dbReference type="GO" id="GO:0003677">
    <property type="term" value="F:DNA binding"/>
    <property type="evidence" value="ECO:0007669"/>
    <property type="project" value="UniProtKB-KW"/>
</dbReference>
<comment type="caution">
    <text evidence="5">The sequence shown here is derived from an EMBL/GenBank/DDBJ whole genome shotgun (WGS) entry which is preliminary data.</text>
</comment>
<dbReference type="PANTHER" id="PTHR30349">
    <property type="entry name" value="PHAGE INTEGRASE-RELATED"/>
    <property type="match status" value="1"/>
</dbReference>
<protein>
    <submittedName>
        <fullName evidence="5">Tyrosine-type recombinase/integrase</fullName>
    </submittedName>
</protein>
<evidence type="ECO:0000313" key="6">
    <source>
        <dbReference type="Proteomes" id="UP000469505"/>
    </source>
</evidence>
<keyword evidence="3" id="KW-0233">DNA recombination</keyword>
<dbReference type="GO" id="GO:0015074">
    <property type="term" value="P:DNA integration"/>
    <property type="evidence" value="ECO:0007669"/>
    <property type="project" value="InterPro"/>
</dbReference>
<dbReference type="EMBL" id="WNHX01000844">
    <property type="protein sequence ID" value="MTV88547.1"/>
    <property type="molecule type" value="Genomic_DNA"/>
</dbReference>
<evidence type="ECO:0000256" key="1">
    <source>
        <dbReference type="ARBA" id="ARBA00008857"/>
    </source>
</evidence>
<feature type="domain" description="Tyr recombinase" evidence="4">
    <location>
        <begin position="1"/>
        <end position="90"/>
    </location>
</feature>
<evidence type="ECO:0000256" key="2">
    <source>
        <dbReference type="ARBA" id="ARBA00023125"/>
    </source>
</evidence>
<dbReference type="InterPro" id="IPR050090">
    <property type="entry name" value="Tyrosine_recombinase_XerCD"/>
</dbReference>
<comment type="similarity">
    <text evidence="1">Belongs to the 'phage' integrase family.</text>
</comment>
<feature type="non-terminal residue" evidence="5">
    <location>
        <position position="1"/>
    </location>
</feature>
<proteinExistence type="inferred from homology"/>
<evidence type="ECO:0000313" key="5">
    <source>
        <dbReference type="EMBL" id="MTV88547.1"/>
    </source>
</evidence>
<dbReference type="AlphaFoldDB" id="A0A6I3U8L1"/>
<organism evidence="5 6">
    <name type="scientific">Streptococcus pneumoniae</name>
    <dbReference type="NCBI Taxonomy" id="1313"/>
    <lineage>
        <taxon>Bacteria</taxon>
        <taxon>Bacillati</taxon>
        <taxon>Bacillota</taxon>
        <taxon>Bacilli</taxon>
        <taxon>Lactobacillales</taxon>
        <taxon>Streptococcaceae</taxon>
        <taxon>Streptococcus</taxon>
    </lineage>
</organism>
<dbReference type="InterPro" id="IPR002104">
    <property type="entry name" value="Integrase_catalytic"/>
</dbReference>
<dbReference type="InterPro" id="IPR011010">
    <property type="entry name" value="DNA_brk_join_enz"/>
</dbReference>
<sequence>LETYINKTGKESKDFLFPGKHLPKPLSEQSVRLILKRIVEQNSLSKTITPHMFRHSFATMLLDIDVDIRYIQQILGHSSISVTQIYTHVS</sequence>